<feature type="compositionally biased region" description="Polar residues" evidence="1">
    <location>
        <begin position="286"/>
        <end position="298"/>
    </location>
</feature>
<evidence type="ECO:0000259" key="2">
    <source>
        <dbReference type="Pfam" id="PF14392"/>
    </source>
</evidence>
<evidence type="ECO:0000313" key="4">
    <source>
        <dbReference type="Proteomes" id="UP001231189"/>
    </source>
</evidence>
<feature type="region of interest" description="Disordered" evidence="1">
    <location>
        <begin position="208"/>
        <end position="340"/>
    </location>
</feature>
<name>A0AAD8X6C7_LOLMU</name>
<comment type="caution">
    <text evidence="3">The sequence shown here is derived from an EMBL/GenBank/DDBJ whole genome shotgun (WGS) entry which is preliminary data.</text>
</comment>
<protein>
    <recommendedName>
        <fullName evidence="2">Zinc knuckle CX2CX4HX4C domain-containing protein</fullName>
    </recommendedName>
</protein>
<dbReference type="PANTHER" id="PTHR31286">
    <property type="entry name" value="GLYCINE-RICH CELL WALL STRUCTURAL PROTEIN 1.8-LIKE"/>
    <property type="match status" value="1"/>
</dbReference>
<feature type="domain" description="Zinc knuckle CX2CX4HX4C" evidence="2">
    <location>
        <begin position="156"/>
        <end position="183"/>
    </location>
</feature>
<dbReference type="Pfam" id="PF14392">
    <property type="entry name" value="zf-CCHC_4"/>
    <property type="match status" value="1"/>
</dbReference>
<feature type="compositionally biased region" description="Low complexity" evidence="1">
    <location>
        <begin position="213"/>
        <end position="226"/>
    </location>
</feature>
<evidence type="ECO:0000256" key="1">
    <source>
        <dbReference type="SAM" id="MobiDB-lite"/>
    </source>
</evidence>
<reference evidence="3" key="1">
    <citation type="submission" date="2023-07" db="EMBL/GenBank/DDBJ databases">
        <title>A chromosome-level genome assembly of Lolium multiflorum.</title>
        <authorList>
            <person name="Chen Y."/>
            <person name="Copetti D."/>
            <person name="Kolliker R."/>
            <person name="Studer B."/>
        </authorList>
    </citation>
    <scope>NUCLEOTIDE SEQUENCE</scope>
    <source>
        <strain evidence="3">02402/16</strain>
        <tissue evidence="3">Leaf</tissue>
    </source>
</reference>
<sequence>MTGKSGMAQTRADLDRLKAVETAVGGSEERGSEKITGDGVTAMMGRLKLTAKEAKTFVLDDSSQDAFKGPDWALMDMQRVLNGSPWVMGKNAILLKEFDPRILPADVVFDRLLLWVRIYKLPYPLMNSDRGGALAGTIGDVVRVETDENASKKETSYYEVKYEKLPMFCFSCGLVGHSSVACPTPACRDEADQLPWCSDRVCVPEVRWKEQRPSSGQGVPSGQGSSNRPPTSEKKQAEVTSPVKPRKPRAKKNVDPGDDQQGTQRKAMGTKRKQAYVVKTPAPLLLTNSPAIVESQGTLPDDAGGCAEKSDDSNKKQRTTSADSGSADQAGAGAQPRQTQ</sequence>
<proteinExistence type="predicted"/>
<dbReference type="AlphaFoldDB" id="A0AAD8X6C7"/>
<gene>
    <name evidence="3" type="ORF">QYE76_015370</name>
</gene>
<dbReference type="PANTHER" id="PTHR31286:SF166">
    <property type="entry name" value="OS01G0177800 PROTEIN"/>
    <property type="match status" value="1"/>
</dbReference>
<dbReference type="InterPro" id="IPR025836">
    <property type="entry name" value="Zn_knuckle_CX2CX4HX4C"/>
</dbReference>
<dbReference type="Proteomes" id="UP001231189">
    <property type="component" value="Unassembled WGS sequence"/>
</dbReference>
<feature type="compositionally biased region" description="Low complexity" evidence="1">
    <location>
        <begin position="321"/>
        <end position="340"/>
    </location>
</feature>
<dbReference type="EMBL" id="JAUUTY010000001">
    <property type="protein sequence ID" value="KAK1698673.1"/>
    <property type="molecule type" value="Genomic_DNA"/>
</dbReference>
<evidence type="ECO:0000313" key="3">
    <source>
        <dbReference type="EMBL" id="KAK1698673.1"/>
    </source>
</evidence>
<dbReference type="InterPro" id="IPR040256">
    <property type="entry name" value="At4g02000-like"/>
</dbReference>
<organism evidence="3 4">
    <name type="scientific">Lolium multiflorum</name>
    <name type="common">Italian ryegrass</name>
    <name type="synonym">Lolium perenne subsp. multiflorum</name>
    <dbReference type="NCBI Taxonomy" id="4521"/>
    <lineage>
        <taxon>Eukaryota</taxon>
        <taxon>Viridiplantae</taxon>
        <taxon>Streptophyta</taxon>
        <taxon>Embryophyta</taxon>
        <taxon>Tracheophyta</taxon>
        <taxon>Spermatophyta</taxon>
        <taxon>Magnoliopsida</taxon>
        <taxon>Liliopsida</taxon>
        <taxon>Poales</taxon>
        <taxon>Poaceae</taxon>
        <taxon>BOP clade</taxon>
        <taxon>Pooideae</taxon>
        <taxon>Poodae</taxon>
        <taxon>Poeae</taxon>
        <taxon>Poeae Chloroplast Group 2 (Poeae type)</taxon>
        <taxon>Loliodinae</taxon>
        <taxon>Loliinae</taxon>
        <taxon>Lolium</taxon>
    </lineage>
</organism>
<keyword evidence="4" id="KW-1185">Reference proteome</keyword>
<accession>A0AAD8X6C7</accession>